<dbReference type="EMBL" id="JAOTPV010000005">
    <property type="protein sequence ID" value="KAJ4482521.1"/>
    <property type="molecule type" value="Genomic_DNA"/>
</dbReference>
<evidence type="ECO:0000313" key="3">
    <source>
        <dbReference type="Proteomes" id="UP001150266"/>
    </source>
</evidence>
<keyword evidence="1" id="KW-0732">Signal</keyword>
<dbReference type="Proteomes" id="UP001150266">
    <property type="component" value="Unassembled WGS sequence"/>
</dbReference>
<dbReference type="OrthoDB" id="9984024at2759"/>
<reference evidence="2" key="1">
    <citation type="submission" date="2022-08" db="EMBL/GenBank/DDBJ databases">
        <title>A Global Phylogenomic Analysis of the Shiitake Genus Lentinula.</title>
        <authorList>
            <consortium name="DOE Joint Genome Institute"/>
            <person name="Sierra-Patev S."/>
            <person name="Min B."/>
            <person name="Naranjo-Ortiz M."/>
            <person name="Looney B."/>
            <person name="Konkel Z."/>
            <person name="Slot J.C."/>
            <person name="Sakamoto Y."/>
            <person name="Steenwyk J.L."/>
            <person name="Rokas A."/>
            <person name="Carro J."/>
            <person name="Camarero S."/>
            <person name="Ferreira P."/>
            <person name="Molpeceres G."/>
            <person name="Ruiz-Duenas F.J."/>
            <person name="Serrano A."/>
            <person name="Henrissat B."/>
            <person name="Drula E."/>
            <person name="Hughes K.W."/>
            <person name="Mata J.L."/>
            <person name="Ishikawa N.K."/>
            <person name="Vargas-Isla R."/>
            <person name="Ushijima S."/>
            <person name="Smith C.A."/>
            <person name="Ahrendt S."/>
            <person name="Andreopoulos W."/>
            <person name="He G."/>
            <person name="Labutti K."/>
            <person name="Lipzen A."/>
            <person name="Ng V."/>
            <person name="Riley R."/>
            <person name="Sandor L."/>
            <person name="Barry K."/>
            <person name="Martinez A.T."/>
            <person name="Xiao Y."/>
            <person name="Gibbons J.G."/>
            <person name="Terashima K."/>
            <person name="Grigoriev I.V."/>
            <person name="Hibbett D.S."/>
        </authorList>
    </citation>
    <scope>NUCLEOTIDE SEQUENCE</scope>
    <source>
        <strain evidence="2">JLM2183</strain>
    </source>
</reference>
<dbReference type="Pfam" id="PF03663">
    <property type="entry name" value="Glyco_hydro_76"/>
    <property type="match status" value="1"/>
</dbReference>
<dbReference type="AlphaFoldDB" id="A0A9W9AGU8"/>
<comment type="caution">
    <text evidence="2">The sequence shown here is derived from an EMBL/GenBank/DDBJ whole genome shotgun (WGS) entry which is preliminary data.</text>
</comment>
<feature type="signal peptide" evidence="1">
    <location>
        <begin position="1"/>
        <end position="16"/>
    </location>
</feature>
<keyword evidence="3" id="KW-1185">Reference proteome</keyword>
<dbReference type="PANTHER" id="PTHR47791">
    <property type="entry name" value="MEIOTICALLY UP-REGULATED GENE 191 PROTEIN"/>
    <property type="match status" value="1"/>
</dbReference>
<evidence type="ECO:0000313" key="2">
    <source>
        <dbReference type="EMBL" id="KAJ4482521.1"/>
    </source>
</evidence>
<proteinExistence type="predicted"/>
<dbReference type="GO" id="GO:0005975">
    <property type="term" value="P:carbohydrate metabolic process"/>
    <property type="evidence" value="ECO:0007669"/>
    <property type="project" value="InterPro"/>
</dbReference>
<protein>
    <submittedName>
        <fullName evidence="2">Endo-1,6-alpha-mannosidase</fullName>
    </submittedName>
</protein>
<dbReference type="InterPro" id="IPR005198">
    <property type="entry name" value="Glyco_hydro_76"/>
</dbReference>
<feature type="chain" id="PRO_5040720977" evidence="1">
    <location>
        <begin position="17"/>
        <end position="462"/>
    </location>
</feature>
<dbReference type="InterPro" id="IPR053169">
    <property type="entry name" value="MUG_Protein"/>
</dbReference>
<name>A0A9W9AGU8_9AGAR</name>
<dbReference type="PANTHER" id="PTHR47791:SF3">
    <property type="entry name" value="MEIOTICALLY UP-REGULATED GENE 191 PROTEIN"/>
    <property type="match status" value="1"/>
</dbReference>
<gene>
    <name evidence="2" type="ORF">J3R30DRAFT_2184916</name>
</gene>
<sequence length="462" mass="50453">MLMVIVLAQVIGHVFITSLVFLEHEDFRIKCLCCICSNKSDDCKSRGIKYNNMLVMLVRPFLSRSMSRLVLCSFLFQILASAQDLGVPLTWREFSNSRLLAERISIAEDAINTILPQLDTSDAQLNGIGYWQSGNVFSAMANFDHLVGTTTYETQVVNGLSTAFNLYSNFDQFGYAIYNDDAMWWATAAYYGYRAYGDENLLSMAIATWNHVSQYVITTTDAATGVQPNKDFEIAGTCFDESMAGGVFWRPTVDDTSINSITTGLFMTLSAFLAETTGDATYTNAAILSAQWSQNLQINADGIVLDTVDGADCTRSPATWLFTYNSGKYLEGLSILKDVTADSAWTSLMTDIAAAAIKSSVWEGSNGIITEGSSPTANNDGVGFKAIFIRGLDEVSVRSSDNSALQILIHSYNDVQYNALLELAANGTSYSSSWPGPPQEFTTWGQLAALDVMVTAINTNSP</sequence>
<accession>A0A9W9AGU8</accession>
<dbReference type="Gene3D" id="1.50.10.20">
    <property type="match status" value="1"/>
</dbReference>
<dbReference type="InterPro" id="IPR008928">
    <property type="entry name" value="6-hairpin_glycosidase_sf"/>
</dbReference>
<dbReference type="SUPFAM" id="SSF48208">
    <property type="entry name" value="Six-hairpin glycosidases"/>
    <property type="match status" value="1"/>
</dbReference>
<organism evidence="2 3">
    <name type="scientific">Lentinula aciculospora</name>
    <dbReference type="NCBI Taxonomy" id="153920"/>
    <lineage>
        <taxon>Eukaryota</taxon>
        <taxon>Fungi</taxon>
        <taxon>Dikarya</taxon>
        <taxon>Basidiomycota</taxon>
        <taxon>Agaricomycotina</taxon>
        <taxon>Agaricomycetes</taxon>
        <taxon>Agaricomycetidae</taxon>
        <taxon>Agaricales</taxon>
        <taxon>Marasmiineae</taxon>
        <taxon>Omphalotaceae</taxon>
        <taxon>Lentinula</taxon>
    </lineage>
</organism>
<evidence type="ECO:0000256" key="1">
    <source>
        <dbReference type="SAM" id="SignalP"/>
    </source>
</evidence>